<evidence type="ECO:0000313" key="2">
    <source>
        <dbReference type="Proteomes" id="UP000053144"/>
    </source>
</evidence>
<protein>
    <submittedName>
        <fullName evidence="1">Uncharacterized protein</fullName>
    </submittedName>
</protein>
<organism evidence="1 2">
    <name type="scientific">Phaseolus angularis</name>
    <name type="common">Azuki bean</name>
    <name type="synonym">Vigna angularis</name>
    <dbReference type="NCBI Taxonomy" id="3914"/>
    <lineage>
        <taxon>Eukaryota</taxon>
        <taxon>Viridiplantae</taxon>
        <taxon>Streptophyta</taxon>
        <taxon>Embryophyta</taxon>
        <taxon>Tracheophyta</taxon>
        <taxon>Spermatophyta</taxon>
        <taxon>Magnoliopsida</taxon>
        <taxon>eudicotyledons</taxon>
        <taxon>Gunneridae</taxon>
        <taxon>Pentapetalae</taxon>
        <taxon>rosids</taxon>
        <taxon>fabids</taxon>
        <taxon>Fabales</taxon>
        <taxon>Fabaceae</taxon>
        <taxon>Papilionoideae</taxon>
        <taxon>50 kb inversion clade</taxon>
        <taxon>NPAAA clade</taxon>
        <taxon>indigoferoid/millettioid clade</taxon>
        <taxon>Phaseoleae</taxon>
        <taxon>Vigna</taxon>
    </lineage>
</organism>
<sequence length="55" mass="5946">MNGNGESGTGIHVNANTKGGGNLRHLRVEAYITRNFMDTSLYFCSGYVSTSVFSL</sequence>
<name>A0A0L9V2P3_PHAAN</name>
<evidence type="ECO:0000313" key="1">
    <source>
        <dbReference type="EMBL" id="KOM49380.1"/>
    </source>
</evidence>
<gene>
    <name evidence="1" type="ORF">LR48_Vigan08g020700</name>
</gene>
<dbReference type="STRING" id="3914.A0A0L9V2P3"/>
<accession>A0A0L9V2P3</accession>
<proteinExistence type="predicted"/>
<dbReference type="Gramene" id="KOM49380">
    <property type="protein sequence ID" value="KOM49380"/>
    <property type="gene ID" value="LR48_Vigan08g020700"/>
</dbReference>
<dbReference type="AlphaFoldDB" id="A0A0L9V2P3"/>
<dbReference type="EMBL" id="CM003378">
    <property type="protein sequence ID" value="KOM49380.1"/>
    <property type="molecule type" value="Genomic_DNA"/>
</dbReference>
<reference evidence="2" key="1">
    <citation type="journal article" date="2015" name="Proc. Natl. Acad. Sci. U.S.A.">
        <title>Genome sequencing of adzuki bean (Vigna angularis) provides insight into high starch and low fat accumulation and domestication.</title>
        <authorList>
            <person name="Yang K."/>
            <person name="Tian Z."/>
            <person name="Chen C."/>
            <person name="Luo L."/>
            <person name="Zhao B."/>
            <person name="Wang Z."/>
            <person name="Yu L."/>
            <person name="Li Y."/>
            <person name="Sun Y."/>
            <person name="Li W."/>
            <person name="Chen Y."/>
            <person name="Li Y."/>
            <person name="Zhang Y."/>
            <person name="Ai D."/>
            <person name="Zhao J."/>
            <person name="Shang C."/>
            <person name="Ma Y."/>
            <person name="Wu B."/>
            <person name="Wang M."/>
            <person name="Gao L."/>
            <person name="Sun D."/>
            <person name="Zhang P."/>
            <person name="Guo F."/>
            <person name="Wang W."/>
            <person name="Li Y."/>
            <person name="Wang J."/>
            <person name="Varshney R.K."/>
            <person name="Wang J."/>
            <person name="Ling H.Q."/>
            <person name="Wan P."/>
        </authorList>
    </citation>
    <scope>NUCLEOTIDE SEQUENCE</scope>
    <source>
        <strain evidence="2">cv. Jingnong 6</strain>
    </source>
</reference>
<dbReference type="Proteomes" id="UP000053144">
    <property type="component" value="Chromosome 8"/>
</dbReference>